<protein>
    <recommendedName>
        <fullName evidence="2">Gag1-like clamp domain-containing protein</fullName>
    </recommendedName>
</protein>
<dbReference type="PANTHER" id="PTHR28065:SF1">
    <property type="entry name" value="DUF4050 DOMAIN-CONTAINING PROTEIN"/>
    <property type="match status" value="1"/>
</dbReference>
<evidence type="ECO:0000313" key="4">
    <source>
        <dbReference type="Proteomes" id="UP001521116"/>
    </source>
</evidence>
<dbReference type="Proteomes" id="UP001521116">
    <property type="component" value="Unassembled WGS sequence"/>
</dbReference>
<sequence>MDVNQSASRDARRYLAERVRNDWTFPPAPSAATTTAAADESNAAAAASASDANNNDDSGGDGSSEEELRGVTEFRERYYGSTDDDNDDDDDDDDDEPSDEGEHNGEAGAGGEEGGAEYKFDSPEHVGRSLEERAQRRRRRRRRALEEEMRWNEGVAVFVRRRDAWTGAASVRKYARRRSRTSSEMMPQEVEAHTEVVRLLEETAVVEEEEVVVVGGGEADAPEGEVVEKEKKAEERIGRINIDVPASEEPLVPLAPPLLAQNSIRQSITPKAYSDIYSKIVVAGQTPKVPINLSHMTRALVQGWKDDGEWPPRPGPVDPLMGRKKIAAAGGRVGTLAAVLGGGSGDGGGKTSGGHHGGEFLAHHPHLQKGVESVKKVFRLSGGHHGHSNPGGGLVHDGQQPAG</sequence>
<dbReference type="PANTHER" id="PTHR28065">
    <property type="entry name" value="FREQUENIN"/>
    <property type="match status" value="1"/>
</dbReference>
<dbReference type="InterPro" id="IPR025124">
    <property type="entry name" value="Gag1-like_clamp"/>
</dbReference>
<feature type="compositionally biased region" description="Basic and acidic residues" evidence="1">
    <location>
        <begin position="66"/>
        <end position="78"/>
    </location>
</feature>
<evidence type="ECO:0000256" key="1">
    <source>
        <dbReference type="SAM" id="MobiDB-lite"/>
    </source>
</evidence>
<keyword evidence="4" id="KW-1185">Reference proteome</keyword>
<evidence type="ECO:0000259" key="2">
    <source>
        <dbReference type="Pfam" id="PF13259"/>
    </source>
</evidence>
<feature type="compositionally biased region" description="Low complexity" evidence="1">
    <location>
        <begin position="30"/>
        <end position="57"/>
    </location>
</feature>
<feature type="region of interest" description="Disordered" evidence="1">
    <location>
        <begin position="19"/>
        <end position="135"/>
    </location>
</feature>
<feature type="region of interest" description="Disordered" evidence="1">
    <location>
        <begin position="380"/>
        <end position="403"/>
    </location>
</feature>
<accession>A0ABR3T7X2</accession>
<comment type="caution">
    <text evidence="3">The sequence shown here is derived from an EMBL/GenBank/DDBJ whole genome shotgun (WGS) entry which is preliminary data.</text>
</comment>
<proteinExistence type="predicted"/>
<organism evidence="3 4">
    <name type="scientific">Neofusicoccum ribis</name>
    <dbReference type="NCBI Taxonomy" id="45134"/>
    <lineage>
        <taxon>Eukaryota</taxon>
        <taxon>Fungi</taxon>
        <taxon>Dikarya</taxon>
        <taxon>Ascomycota</taxon>
        <taxon>Pezizomycotina</taxon>
        <taxon>Dothideomycetes</taxon>
        <taxon>Dothideomycetes incertae sedis</taxon>
        <taxon>Botryosphaeriales</taxon>
        <taxon>Botryosphaeriaceae</taxon>
        <taxon>Neofusicoccum</taxon>
    </lineage>
</organism>
<evidence type="ECO:0000313" key="3">
    <source>
        <dbReference type="EMBL" id="KAL1635648.1"/>
    </source>
</evidence>
<name>A0ABR3T7X2_9PEZI</name>
<feature type="compositionally biased region" description="Acidic residues" evidence="1">
    <location>
        <begin position="82"/>
        <end position="99"/>
    </location>
</feature>
<feature type="domain" description="Gag1-like clamp" evidence="2">
    <location>
        <begin position="117"/>
        <end position="311"/>
    </location>
</feature>
<reference evidence="3 4" key="1">
    <citation type="submission" date="2024-02" db="EMBL/GenBank/DDBJ databases">
        <title>De novo assembly and annotation of 12 fungi associated with fruit tree decline syndrome in Ontario, Canada.</title>
        <authorList>
            <person name="Sulman M."/>
            <person name="Ellouze W."/>
            <person name="Ilyukhin E."/>
        </authorList>
    </citation>
    <scope>NUCLEOTIDE SEQUENCE [LARGE SCALE GENOMIC DNA]</scope>
    <source>
        <strain evidence="3 4">M1-105</strain>
    </source>
</reference>
<dbReference type="EMBL" id="JAJVDC020000010">
    <property type="protein sequence ID" value="KAL1635648.1"/>
    <property type="molecule type" value="Genomic_DNA"/>
</dbReference>
<feature type="compositionally biased region" description="Basic and acidic residues" evidence="1">
    <location>
        <begin position="116"/>
        <end position="134"/>
    </location>
</feature>
<dbReference type="Pfam" id="PF13259">
    <property type="entry name" value="clamp_Gag1-like"/>
    <property type="match status" value="1"/>
</dbReference>
<dbReference type="InterPro" id="IPR053274">
    <property type="entry name" value="Fluconazole_resistance"/>
</dbReference>
<gene>
    <name evidence="3" type="ORF">SLS56_001701</name>
</gene>